<dbReference type="UniPathway" id="UPA00916">
    <property type="reaction ID" value="UER00889"/>
</dbReference>
<dbReference type="Pfam" id="PF00294">
    <property type="entry name" value="PfkB"/>
    <property type="match status" value="1"/>
</dbReference>
<evidence type="ECO:0000259" key="13">
    <source>
        <dbReference type="Pfam" id="PF00294"/>
    </source>
</evidence>
<dbReference type="PANTHER" id="PTHR10584:SF166">
    <property type="entry name" value="RIBOKINASE"/>
    <property type="match status" value="1"/>
</dbReference>
<feature type="binding site" evidence="12">
    <location>
        <position position="240"/>
    </location>
    <ligand>
        <name>K(+)</name>
        <dbReference type="ChEBI" id="CHEBI:29103"/>
    </ligand>
</feature>
<feature type="binding site" evidence="12">
    <location>
        <position position="181"/>
    </location>
    <ligand>
        <name>ATP</name>
        <dbReference type="ChEBI" id="CHEBI:30616"/>
    </ligand>
</feature>
<keyword evidence="6 12" id="KW-0547">Nucleotide-binding</keyword>
<evidence type="ECO:0000256" key="3">
    <source>
        <dbReference type="ARBA" id="ARBA00016943"/>
    </source>
</evidence>
<comment type="subunit">
    <text evidence="12">Homodimer.</text>
</comment>
<evidence type="ECO:0000256" key="4">
    <source>
        <dbReference type="ARBA" id="ARBA00022679"/>
    </source>
</evidence>
<dbReference type="Proteomes" id="UP000516160">
    <property type="component" value="Chromosome"/>
</dbReference>
<comment type="similarity">
    <text evidence="12">Belongs to the carbohydrate kinase PfkB family. Ribokinase subfamily.</text>
</comment>
<keyword evidence="9 12" id="KW-0460">Magnesium</keyword>
<dbReference type="PROSITE" id="PS00584">
    <property type="entry name" value="PFKB_KINASES_2"/>
    <property type="match status" value="1"/>
</dbReference>
<dbReference type="PANTHER" id="PTHR10584">
    <property type="entry name" value="SUGAR KINASE"/>
    <property type="match status" value="1"/>
</dbReference>
<feature type="active site" description="Proton acceptor" evidence="12">
    <location>
        <position position="244"/>
    </location>
</feature>
<dbReference type="InterPro" id="IPR011877">
    <property type="entry name" value="Ribokinase"/>
</dbReference>
<evidence type="ECO:0000313" key="15">
    <source>
        <dbReference type="Proteomes" id="UP000516160"/>
    </source>
</evidence>
<accession>A0A7G9W932</accession>
<feature type="binding site" evidence="12">
    <location>
        <begin position="212"/>
        <end position="217"/>
    </location>
    <ligand>
        <name>ATP</name>
        <dbReference type="ChEBI" id="CHEBI:30616"/>
    </ligand>
</feature>
<dbReference type="RefSeq" id="WP_213165559.1">
    <property type="nucleotide sequence ID" value="NZ_CP058559.1"/>
</dbReference>
<dbReference type="CDD" id="cd01174">
    <property type="entry name" value="ribokinase"/>
    <property type="match status" value="1"/>
</dbReference>
<evidence type="ECO:0000256" key="1">
    <source>
        <dbReference type="ARBA" id="ARBA00005380"/>
    </source>
</evidence>
<dbReference type="InterPro" id="IPR011611">
    <property type="entry name" value="PfkB_dom"/>
</dbReference>
<dbReference type="EMBL" id="CP058559">
    <property type="protein sequence ID" value="QNO15194.1"/>
    <property type="molecule type" value="Genomic_DNA"/>
</dbReference>
<name>A0A7G9W932_ALKCA</name>
<feature type="binding site" evidence="12">
    <location>
        <begin position="243"/>
        <end position="244"/>
    </location>
    <ligand>
        <name>ATP</name>
        <dbReference type="ChEBI" id="CHEBI:30616"/>
    </ligand>
</feature>
<keyword evidence="11 12" id="KW-0119">Carbohydrate metabolism</keyword>
<comment type="cofactor">
    <cofactor evidence="12">
        <name>Mg(2+)</name>
        <dbReference type="ChEBI" id="CHEBI:18420"/>
    </cofactor>
    <text evidence="12">Requires a divalent cation, most likely magnesium in vivo, as an electrophilic catalyst to aid phosphoryl group transfer. It is the chelate of the metal and the nucleotide that is the actual substrate.</text>
</comment>
<dbReference type="PRINTS" id="PR00990">
    <property type="entry name" value="RIBOKINASE"/>
</dbReference>
<dbReference type="KEGG" id="acae:HYG86_10680"/>
<evidence type="ECO:0000256" key="9">
    <source>
        <dbReference type="ARBA" id="ARBA00022842"/>
    </source>
</evidence>
<dbReference type="EC" id="2.7.1.15" evidence="2 12"/>
<feature type="binding site" evidence="12">
    <location>
        <position position="274"/>
    </location>
    <ligand>
        <name>K(+)</name>
        <dbReference type="ChEBI" id="CHEBI:29103"/>
    </ligand>
</feature>
<comment type="catalytic activity">
    <reaction evidence="12">
        <text>D-ribose + ATP = D-ribose 5-phosphate + ADP + H(+)</text>
        <dbReference type="Rhea" id="RHEA:13697"/>
        <dbReference type="ChEBI" id="CHEBI:15378"/>
        <dbReference type="ChEBI" id="CHEBI:30616"/>
        <dbReference type="ChEBI" id="CHEBI:47013"/>
        <dbReference type="ChEBI" id="CHEBI:78346"/>
        <dbReference type="ChEBI" id="CHEBI:456216"/>
        <dbReference type="EC" id="2.7.1.15"/>
    </reaction>
</comment>
<dbReference type="SUPFAM" id="SSF53613">
    <property type="entry name" value="Ribokinase-like"/>
    <property type="match status" value="1"/>
</dbReference>
<organism evidence="14 15">
    <name type="scientific">Alkalicella caledoniensis</name>
    <dbReference type="NCBI Taxonomy" id="2731377"/>
    <lineage>
        <taxon>Bacteria</taxon>
        <taxon>Bacillati</taxon>
        <taxon>Bacillota</taxon>
        <taxon>Clostridia</taxon>
        <taxon>Eubacteriales</taxon>
        <taxon>Proteinivoracaceae</taxon>
        <taxon>Alkalicella</taxon>
    </lineage>
</organism>
<comment type="activity regulation">
    <text evidence="12">Activated by a monovalent cation that binds near, but not in, the active site. The most likely occupant of the site in vivo is potassium. Ion binding induces a conformational change that may alter substrate affinity.</text>
</comment>
<evidence type="ECO:0000256" key="2">
    <source>
        <dbReference type="ARBA" id="ARBA00012035"/>
    </source>
</evidence>
<evidence type="ECO:0000256" key="5">
    <source>
        <dbReference type="ARBA" id="ARBA00022723"/>
    </source>
</evidence>
<dbReference type="GO" id="GO:0046872">
    <property type="term" value="F:metal ion binding"/>
    <property type="evidence" value="ECO:0007669"/>
    <property type="project" value="UniProtKB-KW"/>
</dbReference>
<keyword evidence="8 12" id="KW-0067">ATP-binding</keyword>
<feature type="binding site" evidence="12">
    <location>
        <position position="238"/>
    </location>
    <ligand>
        <name>K(+)</name>
        <dbReference type="ChEBI" id="CHEBI:29103"/>
    </ligand>
</feature>
<dbReference type="GO" id="GO:0005737">
    <property type="term" value="C:cytoplasm"/>
    <property type="evidence" value="ECO:0007669"/>
    <property type="project" value="UniProtKB-SubCell"/>
</dbReference>
<feature type="binding site" evidence="12">
    <location>
        <position position="277"/>
    </location>
    <ligand>
        <name>K(+)</name>
        <dbReference type="ChEBI" id="CHEBI:29103"/>
    </ligand>
</feature>
<gene>
    <name evidence="12 14" type="primary">rbsK</name>
    <name evidence="14" type="ORF">HYG86_10680</name>
</gene>
<dbReference type="GO" id="GO:0004747">
    <property type="term" value="F:ribokinase activity"/>
    <property type="evidence" value="ECO:0007669"/>
    <property type="project" value="UniProtKB-UniRule"/>
</dbReference>
<sequence length="293" mass="31245">MGKIIVVGSINMDLLFRTKKRPNLGETVKGIEFAQFPGGKGANQAVAASRLGSQVQMVGSVGKDEYGKILKGHLANEGVHISTIKEVDDSTGLANIVLDSDGENSIIIIEGANSKVHSTDIDDQLFESDDILLLQLEIPIETVIYAAKSAKAKGAKVIFDPAPVKEIPEELYQYIDIIKPNQWEAMELTKTSNVDQAASILLEKGINNVIITLGGDGAKLYTKDIIKHFAPRKVEVVDTTAAGDSFSGALATALNKGKELDEAINFAIKVSSLTVTRLGAQSSLPSIDEIGGE</sequence>
<dbReference type="GO" id="GO:0019303">
    <property type="term" value="P:D-ribose catabolic process"/>
    <property type="evidence" value="ECO:0007669"/>
    <property type="project" value="UniProtKB-UniRule"/>
</dbReference>
<comment type="subcellular location">
    <subcellularLocation>
        <location evidence="12">Cytoplasm</location>
    </subcellularLocation>
</comment>
<evidence type="ECO:0000256" key="6">
    <source>
        <dbReference type="ARBA" id="ARBA00022741"/>
    </source>
</evidence>
<keyword evidence="7 12" id="KW-0418">Kinase</keyword>
<keyword evidence="15" id="KW-1185">Reference proteome</keyword>
<comment type="pathway">
    <text evidence="12">Carbohydrate metabolism; D-ribose degradation; D-ribose 5-phosphate from beta-D-ribopyranose: step 2/2.</text>
</comment>
<dbReference type="NCBIfam" id="TIGR02152">
    <property type="entry name" value="D_ribokin_bact"/>
    <property type="match status" value="1"/>
</dbReference>
<comment type="function">
    <text evidence="12">Catalyzes the phosphorylation of ribose at O-5 in a reaction requiring ATP and magnesium. The resulting D-ribose-5-phosphate can then be used either for sythesis of nucleotides, histidine, and tryptophan, or as a component of the pentose phosphate pathway.</text>
</comment>
<keyword evidence="12" id="KW-0963">Cytoplasm</keyword>
<dbReference type="InterPro" id="IPR029056">
    <property type="entry name" value="Ribokinase-like"/>
</dbReference>
<dbReference type="GO" id="GO:0005524">
    <property type="term" value="F:ATP binding"/>
    <property type="evidence" value="ECO:0007669"/>
    <property type="project" value="UniProtKB-UniRule"/>
</dbReference>
<dbReference type="InterPro" id="IPR002139">
    <property type="entry name" value="Ribo/fructo_kinase"/>
</dbReference>
<evidence type="ECO:0000256" key="8">
    <source>
        <dbReference type="ARBA" id="ARBA00022840"/>
    </source>
</evidence>
<feature type="binding site" evidence="12">
    <location>
        <position position="279"/>
    </location>
    <ligand>
        <name>K(+)</name>
        <dbReference type="ChEBI" id="CHEBI:29103"/>
    </ligand>
</feature>
<keyword evidence="4 12" id="KW-0808">Transferase</keyword>
<reference evidence="14 15" key="1">
    <citation type="submission" date="2020-07" db="EMBL/GenBank/DDBJ databases">
        <title>Alkalicella. sp. LB2 genome.</title>
        <authorList>
            <person name="Postec A."/>
            <person name="Quemeneur M."/>
        </authorList>
    </citation>
    <scope>NUCLEOTIDE SEQUENCE [LARGE SCALE GENOMIC DNA]</scope>
    <source>
        <strain evidence="14 15">LB2</strain>
    </source>
</reference>
<dbReference type="Gene3D" id="3.40.1190.20">
    <property type="match status" value="1"/>
</dbReference>
<protein>
    <recommendedName>
        <fullName evidence="3 12">Ribokinase</fullName>
        <shortName evidence="12">RK</shortName>
        <ecNumber evidence="2 12">2.7.1.15</ecNumber>
    </recommendedName>
</protein>
<feature type="binding site" evidence="12">
    <location>
        <begin position="11"/>
        <end position="13"/>
    </location>
    <ligand>
        <name>substrate</name>
    </ligand>
</feature>
<comment type="similarity">
    <text evidence="1">Belongs to the carbohydrate kinase pfkB family.</text>
</comment>
<feature type="domain" description="Carbohydrate kinase PfkB" evidence="13">
    <location>
        <begin position="2"/>
        <end position="286"/>
    </location>
</feature>
<dbReference type="AlphaFoldDB" id="A0A7G9W932"/>
<feature type="binding site" evidence="12">
    <location>
        <position position="244"/>
    </location>
    <ligand>
        <name>substrate</name>
    </ligand>
</feature>
<evidence type="ECO:0000256" key="10">
    <source>
        <dbReference type="ARBA" id="ARBA00022958"/>
    </source>
</evidence>
<feature type="binding site" evidence="12">
    <location>
        <position position="283"/>
    </location>
    <ligand>
        <name>K(+)</name>
        <dbReference type="ChEBI" id="CHEBI:29103"/>
    </ligand>
</feature>
<comment type="caution">
    <text evidence="12">Lacks conserved residue(s) required for the propagation of feature annotation.</text>
</comment>
<feature type="binding site" evidence="12">
    <location>
        <position position="137"/>
    </location>
    <ligand>
        <name>substrate</name>
    </ligand>
</feature>
<dbReference type="HAMAP" id="MF_01987">
    <property type="entry name" value="Ribokinase"/>
    <property type="match status" value="1"/>
</dbReference>
<proteinExistence type="inferred from homology"/>
<evidence type="ECO:0000313" key="14">
    <source>
        <dbReference type="EMBL" id="QNO15194.1"/>
    </source>
</evidence>
<feature type="binding site" evidence="12">
    <location>
        <begin position="39"/>
        <end position="43"/>
    </location>
    <ligand>
        <name>substrate</name>
    </ligand>
</feature>
<keyword evidence="5 12" id="KW-0479">Metal-binding</keyword>
<evidence type="ECO:0000256" key="11">
    <source>
        <dbReference type="ARBA" id="ARBA00023277"/>
    </source>
</evidence>
<evidence type="ECO:0000256" key="12">
    <source>
        <dbReference type="HAMAP-Rule" id="MF_01987"/>
    </source>
</evidence>
<keyword evidence="10 12" id="KW-0630">Potassium</keyword>
<dbReference type="InterPro" id="IPR002173">
    <property type="entry name" value="Carboh/pur_kinase_PfkB_CS"/>
</dbReference>
<evidence type="ECO:0000256" key="7">
    <source>
        <dbReference type="ARBA" id="ARBA00022777"/>
    </source>
</evidence>